<dbReference type="Pfam" id="PF18409">
    <property type="entry name" value="Plk4_PB2"/>
    <property type="match status" value="1"/>
</dbReference>
<dbReference type="STRING" id="1314674.A0A0D7BMY4"/>
<evidence type="ECO:0000259" key="2">
    <source>
        <dbReference type="PROSITE" id="PS51984"/>
    </source>
</evidence>
<dbReference type="PROSITE" id="PS51985">
    <property type="entry name" value="CPB2"/>
    <property type="match status" value="1"/>
</dbReference>
<dbReference type="InterPro" id="IPR046437">
    <property type="entry name" value="Ser_Thr-PK_POLO_box_1_sf"/>
</dbReference>
<dbReference type="EMBL" id="KN880453">
    <property type="protein sequence ID" value="KIY71560.1"/>
    <property type="molecule type" value="Genomic_DNA"/>
</dbReference>
<feature type="compositionally biased region" description="Polar residues" evidence="1">
    <location>
        <begin position="52"/>
        <end position="65"/>
    </location>
</feature>
<organism evidence="4 5">
    <name type="scientific">Cylindrobasidium torrendii FP15055 ss-10</name>
    <dbReference type="NCBI Taxonomy" id="1314674"/>
    <lineage>
        <taxon>Eukaryota</taxon>
        <taxon>Fungi</taxon>
        <taxon>Dikarya</taxon>
        <taxon>Basidiomycota</taxon>
        <taxon>Agaricomycotina</taxon>
        <taxon>Agaricomycetes</taxon>
        <taxon>Agaricomycetidae</taxon>
        <taxon>Agaricales</taxon>
        <taxon>Marasmiineae</taxon>
        <taxon>Physalacriaceae</taxon>
        <taxon>Cylindrobasidium</taxon>
    </lineage>
</organism>
<keyword evidence="5" id="KW-1185">Reference proteome</keyword>
<proteinExistence type="predicted"/>
<sequence length="562" mass="62110">MRNWKFPGIDWQPASGRFRTHWNLAGDRLMQWHIRKLLHTCMDTPYALSQRFPSQTHPGQTSLSTLDIGKARHPSRPLRGHDLRRLLDDSTDSNPTGKRVVSDPLPIRRNLLSGDTDNERASSSPPPRHLAPPCHSKTAPVPQPYSNDNDAVLQKLPTVVSGAPILPIGTPRPVAFDTNGLPPRTHKTVQGQLTILPSSSLLVDFREGERRRGNSGDQVFIVKIYDAPHLSTPCCLAEPAADYATASLPIPLWKTFNDVAEIVAKIKSRTPKLVLHEPGIKCTLMSNEPAADIELLFLRGSNTSREETSDSARMRLRLCRQSGTLEVARCTTTSRGKEWHKQMFSHLSADYSLSALDQGRLEHEEKAGLLPLSRFLKLCESYSGINTSVDLASPEQPLWRSSIRAKIFTSSSSTLPPLKLAPRPAKISTSTSRFSAKELAPLQSVATRVDPSLQSALVSTLNHPSRTLGSSQAQGAMTCARFLPAVGWCIRQCLRTSLGGQYKIMFIDGAVLDVDVDEGWVQLLDSSGNTTRCNLHDKRLNRTIGERMGAFNDFVELFEDAV</sequence>
<dbReference type="AlphaFoldDB" id="A0A0D7BMY4"/>
<dbReference type="InterPro" id="IPR033698">
    <property type="entry name" value="POLO_box_Plk4_2"/>
</dbReference>
<dbReference type="InterPro" id="IPR033699">
    <property type="entry name" value="POLO_box_Plk4_1"/>
</dbReference>
<accession>A0A0D7BMY4</accession>
<evidence type="ECO:0000256" key="1">
    <source>
        <dbReference type="SAM" id="MobiDB-lite"/>
    </source>
</evidence>
<evidence type="ECO:0000313" key="5">
    <source>
        <dbReference type="Proteomes" id="UP000054007"/>
    </source>
</evidence>
<protein>
    <submittedName>
        <fullName evidence="4">Uncharacterized protein</fullName>
    </submittedName>
</protein>
<gene>
    <name evidence="4" type="ORF">CYLTODRAFT_441216</name>
</gene>
<feature type="compositionally biased region" description="Basic and acidic residues" evidence="1">
    <location>
        <begin position="79"/>
        <end position="88"/>
    </location>
</feature>
<feature type="domain" description="Cryptic POLO box 1 (CPB1)" evidence="2">
    <location>
        <begin position="168"/>
        <end position="269"/>
    </location>
</feature>
<name>A0A0D7BMY4_9AGAR</name>
<dbReference type="OrthoDB" id="408964at2759"/>
<dbReference type="Gene3D" id="3.30.1120.130">
    <property type="match status" value="1"/>
</dbReference>
<reference evidence="4 5" key="1">
    <citation type="journal article" date="2015" name="Fungal Genet. Biol.">
        <title>Evolution of novel wood decay mechanisms in Agaricales revealed by the genome sequences of Fistulina hepatica and Cylindrobasidium torrendii.</title>
        <authorList>
            <person name="Floudas D."/>
            <person name="Held B.W."/>
            <person name="Riley R."/>
            <person name="Nagy L.G."/>
            <person name="Koehler G."/>
            <person name="Ransdell A.S."/>
            <person name="Younus H."/>
            <person name="Chow J."/>
            <person name="Chiniquy J."/>
            <person name="Lipzen A."/>
            <person name="Tritt A."/>
            <person name="Sun H."/>
            <person name="Haridas S."/>
            <person name="LaButti K."/>
            <person name="Ohm R.A."/>
            <person name="Kues U."/>
            <person name="Blanchette R.A."/>
            <person name="Grigoriev I.V."/>
            <person name="Minto R.E."/>
            <person name="Hibbett D.S."/>
        </authorList>
    </citation>
    <scope>NUCLEOTIDE SEQUENCE [LARGE SCALE GENOMIC DNA]</scope>
    <source>
        <strain evidence="4 5">FP15055 ss-10</strain>
    </source>
</reference>
<feature type="region of interest" description="Disordered" evidence="1">
    <location>
        <begin position="52"/>
        <end position="149"/>
    </location>
</feature>
<evidence type="ECO:0000313" key="4">
    <source>
        <dbReference type="EMBL" id="KIY71560.1"/>
    </source>
</evidence>
<dbReference type="InterPro" id="IPR047108">
    <property type="entry name" value="Plk4-like_POLO_box_2_sf"/>
</dbReference>
<dbReference type="Proteomes" id="UP000054007">
    <property type="component" value="Unassembled WGS sequence"/>
</dbReference>
<evidence type="ECO:0000259" key="3">
    <source>
        <dbReference type="PROSITE" id="PS51985"/>
    </source>
</evidence>
<feature type="domain" description="Cryptic POLO box 2 (CPB2)" evidence="3">
    <location>
        <begin position="270"/>
        <end position="389"/>
    </location>
</feature>
<dbReference type="Gene3D" id="3.30.1120.120">
    <property type="match status" value="1"/>
</dbReference>
<dbReference type="PROSITE" id="PS51984">
    <property type="entry name" value="CPB1"/>
    <property type="match status" value="1"/>
</dbReference>